<dbReference type="Gene3D" id="1.20.5.5270">
    <property type="match status" value="1"/>
</dbReference>
<dbReference type="Pfam" id="PF02190">
    <property type="entry name" value="LON_substr_bdg"/>
    <property type="match status" value="1"/>
</dbReference>
<dbReference type="Gene3D" id="2.30.130.40">
    <property type="entry name" value="LON domain-like"/>
    <property type="match status" value="1"/>
</dbReference>
<dbReference type="InterPro" id="IPR008268">
    <property type="entry name" value="Peptidase_S16_AS"/>
</dbReference>
<dbReference type="Proteomes" id="UP000298111">
    <property type="component" value="Unassembled WGS sequence"/>
</dbReference>
<comment type="caution">
    <text evidence="20">The sequence shown here is derived from an EMBL/GenBank/DDBJ whole genome shotgun (WGS) entry which is preliminary data.</text>
</comment>
<dbReference type="HAMAP" id="MF_01973">
    <property type="entry name" value="lon_bact"/>
    <property type="match status" value="1"/>
</dbReference>
<evidence type="ECO:0000256" key="15">
    <source>
        <dbReference type="PIRNR" id="PIRNR001174"/>
    </source>
</evidence>
<keyword evidence="2 14" id="KW-0963">Cytoplasm</keyword>
<dbReference type="RefSeq" id="WP_016469768.1">
    <property type="nucleotide sequence ID" value="NZ_BNEJ01000031.1"/>
</dbReference>
<dbReference type="InterPro" id="IPR027065">
    <property type="entry name" value="Lon_Prtase"/>
</dbReference>
<sequence length="806" mass="86863">MAAESKESTPLALPVLPIDAEDGVVLPGMVVPLDLSDGDVRAAVDAAKSAAREGEKPRVLLVPRVDGTYAGIGVEGRVEQTGRLADGDPGALIRGLHRVRVGIGTTGPGAALWVEGTPVQEQVPDPVPGQVVEQMKEYKALITDWLRKRGAWQVVDRVQQIDDPGQLADNAGYSPFLSTEQKLKLLETTDPVERLKFATTALRDHLAEQDVAEAIAKDVQEGVDKQQREFLLRRQLEAVRKELAELNGDPEDESEDYRARVEAADLPEDVKKAALKEVDKLERASDQSPEGSWIRTWLDTVLEMPWNVRTEDEYDISGARAVLDADHAGLEDVKERITEYLAVRKRRAERGLGVVGGRRGGAVLALTGPPGVGKTSLGESVARAMGRKFVRVALGGVRDEAEIRGHRRTYVGAQPGRIVRAVKEAGSMNPVVLLDEVDKVGSDFRGDPAAALLEVLDPAQNHTFRDHYLEVELDLSDVVFLATANVLEAIPQPLLDRMEVVELDGYTEDEKVTIARDHLLPRQLERAGLESGEVVFEEPALRKLAAEYTREAGVRSLERSVQRVLRKVAAKQQLGETELPFTVGVDQLRELIGRPRHTPEAAQDPAERRTAVPGVATGLAVTGAGGDVLFVEASLADPETGASGLTLTGQLGDVMKESAHIALSYLRSRGAELELPVGDLKERGIHLHVPAGAVPKDGPSAGITMTTALASLLSGRQVRPEVAMTGEVSLTGRVLPIGGVKQKLLAAHRAGVTTVIIPKRNEPDLDDVPEEVLDGLDVHPVSDVRQVLELALTPAQTPAHEAPVAA</sequence>
<dbReference type="NCBIfam" id="TIGR00763">
    <property type="entry name" value="lon"/>
    <property type="match status" value="1"/>
</dbReference>
<evidence type="ECO:0000256" key="10">
    <source>
        <dbReference type="ARBA" id="ARBA00053875"/>
    </source>
</evidence>
<evidence type="ECO:0000256" key="16">
    <source>
        <dbReference type="PROSITE-ProRule" id="PRU01122"/>
    </source>
</evidence>
<dbReference type="SUPFAM" id="SSF88697">
    <property type="entry name" value="PUA domain-like"/>
    <property type="match status" value="1"/>
</dbReference>
<evidence type="ECO:0000256" key="11">
    <source>
        <dbReference type="ARBA" id="ARBA00066743"/>
    </source>
</evidence>
<keyword evidence="5 14" id="KW-0378">Hydrolase</keyword>
<evidence type="ECO:0000256" key="17">
    <source>
        <dbReference type="RuleBase" id="RU000591"/>
    </source>
</evidence>
<dbReference type="FunFam" id="3.40.50.300:FF:000021">
    <property type="entry name" value="Lon protease homolog"/>
    <property type="match status" value="1"/>
</dbReference>
<dbReference type="Pfam" id="PF22667">
    <property type="entry name" value="Lon_lid"/>
    <property type="match status" value="1"/>
</dbReference>
<reference evidence="20 21" key="1">
    <citation type="submission" date="2018-10" db="EMBL/GenBank/DDBJ databases">
        <title>Isolation of pseudouridimycin from Streptomyces albus DSM 40763.</title>
        <authorList>
            <person name="Rosenqvist P."/>
            <person name="Metsae-Ketelae M."/>
            <person name="Virta P."/>
        </authorList>
    </citation>
    <scope>NUCLEOTIDE SEQUENCE [LARGE SCALE GENOMIC DNA]</scope>
    <source>
        <strain evidence="20 21">DSM 40763</strain>
    </source>
</reference>
<evidence type="ECO:0000259" key="18">
    <source>
        <dbReference type="PROSITE" id="PS51786"/>
    </source>
</evidence>
<evidence type="ECO:0000256" key="5">
    <source>
        <dbReference type="ARBA" id="ARBA00022801"/>
    </source>
</evidence>
<dbReference type="InterPro" id="IPR003111">
    <property type="entry name" value="Lon_prtase_N"/>
</dbReference>
<evidence type="ECO:0000256" key="3">
    <source>
        <dbReference type="ARBA" id="ARBA00022670"/>
    </source>
</evidence>
<evidence type="ECO:0000256" key="2">
    <source>
        <dbReference type="ARBA" id="ARBA00022490"/>
    </source>
</evidence>
<evidence type="ECO:0000256" key="13">
    <source>
        <dbReference type="ARBA" id="ARBA00082722"/>
    </source>
</evidence>
<dbReference type="InterPro" id="IPR046336">
    <property type="entry name" value="Lon_prtase_N_sf"/>
</dbReference>
<evidence type="ECO:0000256" key="1">
    <source>
        <dbReference type="ARBA" id="ARBA00004496"/>
    </source>
</evidence>
<evidence type="ECO:0000256" key="12">
    <source>
        <dbReference type="ARBA" id="ARBA00071934"/>
    </source>
</evidence>
<keyword evidence="3 14" id="KW-0645">Protease</keyword>
<dbReference type="InterPro" id="IPR003959">
    <property type="entry name" value="ATPase_AAA_core"/>
</dbReference>
<dbReference type="GO" id="GO:0043565">
    <property type="term" value="F:sequence-specific DNA binding"/>
    <property type="evidence" value="ECO:0007669"/>
    <property type="project" value="UniProtKB-UniRule"/>
</dbReference>
<feature type="domain" description="Lon N-terminal" evidence="19">
    <location>
        <begin position="13"/>
        <end position="206"/>
    </location>
</feature>
<dbReference type="GO" id="GO:0006515">
    <property type="term" value="P:protein quality control for misfolded or incompletely synthesized proteins"/>
    <property type="evidence" value="ECO:0007669"/>
    <property type="project" value="UniProtKB-UniRule"/>
</dbReference>
<comment type="induction">
    <text evidence="14">By heat shock.</text>
</comment>
<keyword evidence="6 14" id="KW-0720">Serine protease</keyword>
<dbReference type="InterPro" id="IPR008269">
    <property type="entry name" value="Lon_proteolytic"/>
</dbReference>
<dbReference type="Pfam" id="PF00004">
    <property type="entry name" value="AAA"/>
    <property type="match status" value="1"/>
</dbReference>
<dbReference type="Gene3D" id="1.20.58.1480">
    <property type="match status" value="1"/>
</dbReference>
<evidence type="ECO:0000256" key="7">
    <source>
        <dbReference type="ARBA" id="ARBA00022840"/>
    </source>
</evidence>
<dbReference type="PANTHER" id="PTHR10046">
    <property type="entry name" value="ATP DEPENDENT LON PROTEASE FAMILY MEMBER"/>
    <property type="match status" value="1"/>
</dbReference>
<evidence type="ECO:0000313" key="21">
    <source>
        <dbReference type="Proteomes" id="UP000298111"/>
    </source>
</evidence>
<evidence type="ECO:0000256" key="4">
    <source>
        <dbReference type="ARBA" id="ARBA00022741"/>
    </source>
</evidence>
<keyword evidence="8 14" id="KW-0346">Stress response</keyword>
<dbReference type="GO" id="GO:0004176">
    <property type="term" value="F:ATP-dependent peptidase activity"/>
    <property type="evidence" value="ECO:0007669"/>
    <property type="project" value="UniProtKB-UniRule"/>
</dbReference>
<dbReference type="EMBL" id="RCIY01000103">
    <property type="protein sequence ID" value="TGG76656.1"/>
    <property type="molecule type" value="Genomic_DNA"/>
</dbReference>
<dbReference type="CDD" id="cd19500">
    <property type="entry name" value="RecA-like_Lon"/>
    <property type="match status" value="1"/>
</dbReference>
<dbReference type="InterPro" id="IPR014721">
    <property type="entry name" value="Ribsml_uS5_D2-typ_fold_subgr"/>
</dbReference>
<dbReference type="InterPro" id="IPR054594">
    <property type="entry name" value="Lon_lid"/>
</dbReference>
<dbReference type="GO" id="GO:0004252">
    <property type="term" value="F:serine-type endopeptidase activity"/>
    <property type="evidence" value="ECO:0007669"/>
    <property type="project" value="UniProtKB-UniRule"/>
</dbReference>
<dbReference type="InterPro" id="IPR020568">
    <property type="entry name" value="Ribosomal_Su5_D2-typ_SF"/>
</dbReference>
<dbReference type="InterPro" id="IPR027417">
    <property type="entry name" value="P-loop_NTPase"/>
</dbReference>
<gene>
    <name evidence="14 20" type="primary">lon</name>
    <name evidence="20" type="ORF">D8771_29145</name>
</gene>
<dbReference type="InterPro" id="IPR015947">
    <property type="entry name" value="PUA-like_sf"/>
</dbReference>
<evidence type="ECO:0000256" key="6">
    <source>
        <dbReference type="ARBA" id="ARBA00022825"/>
    </source>
</evidence>
<dbReference type="AlphaFoldDB" id="A0A6C1C5L9"/>
<dbReference type="GO" id="GO:0016887">
    <property type="term" value="F:ATP hydrolysis activity"/>
    <property type="evidence" value="ECO:0007669"/>
    <property type="project" value="UniProtKB-UniRule"/>
</dbReference>
<name>A0A6C1C5L9_9ACTN</name>
<proteinExistence type="evidence at transcript level"/>
<dbReference type="PROSITE" id="PS01046">
    <property type="entry name" value="LON_SER"/>
    <property type="match status" value="1"/>
</dbReference>
<dbReference type="SUPFAM" id="SSF52540">
    <property type="entry name" value="P-loop containing nucleoside triphosphate hydrolases"/>
    <property type="match status" value="1"/>
</dbReference>
<feature type="active site" evidence="14 16">
    <location>
        <position position="700"/>
    </location>
</feature>
<dbReference type="GO" id="GO:0034605">
    <property type="term" value="P:cellular response to heat"/>
    <property type="evidence" value="ECO:0007669"/>
    <property type="project" value="UniProtKB-UniRule"/>
</dbReference>
<evidence type="ECO:0000256" key="14">
    <source>
        <dbReference type="HAMAP-Rule" id="MF_01973"/>
    </source>
</evidence>
<comment type="similarity">
    <text evidence="14 15 16 17">Belongs to the peptidase S16 family.</text>
</comment>
<dbReference type="GO" id="GO:0005737">
    <property type="term" value="C:cytoplasm"/>
    <property type="evidence" value="ECO:0007669"/>
    <property type="project" value="UniProtKB-SubCell"/>
</dbReference>
<dbReference type="InterPro" id="IPR027543">
    <property type="entry name" value="Lon_bac"/>
</dbReference>
<dbReference type="PROSITE" id="PS51787">
    <property type="entry name" value="LON_N"/>
    <property type="match status" value="1"/>
</dbReference>
<comment type="subcellular location">
    <subcellularLocation>
        <location evidence="1 14 15">Cytoplasm</location>
    </subcellularLocation>
</comment>
<evidence type="ECO:0000313" key="20">
    <source>
        <dbReference type="EMBL" id="TGG76656.1"/>
    </source>
</evidence>
<dbReference type="SMART" id="SM00382">
    <property type="entry name" value="AAA"/>
    <property type="match status" value="1"/>
</dbReference>
<comment type="subunit">
    <text evidence="14 15">Homohexamer. Organized in a ring with a central cavity.</text>
</comment>
<accession>A0A6C1C5L9</accession>
<organism evidence="20 21">
    <name type="scientific">Streptomyces albus</name>
    <dbReference type="NCBI Taxonomy" id="1888"/>
    <lineage>
        <taxon>Bacteria</taxon>
        <taxon>Bacillati</taxon>
        <taxon>Actinomycetota</taxon>
        <taxon>Actinomycetes</taxon>
        <taxon>Kitasatosporales</taxon>
        <taxon>Streptomycetaceae</taxon>
        <taxon>Streptomyces</taxon>
    </lineage>
</organism>
<dbReference type="PIRSF" id="PIRSF001174">
    <property type="entry name" value="Lon_proteas"/>
    <property type="match status" value="1"/>
</dbReference>
<dbReference type="Pfam" id="PF05362">
    <property type="entry name" value="Lon_C"/>
    <property type="match status" value="1"/>
</dbReference>
<evidence type="ECO:0000259" key="19">
    <source>
        <dbReference type="PROSITE" id="PS51787"/>
    </source>
</evidence>
<comment type="catalytic activity">
    <reaction evidence="9 14 15 16">
        <text>Hydrolysis of proteins in presence of ATP.</text>
        <dbReference type="EC" id="3.4.21.53"/>
    </reaction>
</comment>
<protein>
    <recommendedName>
        <fullName evidence="12 14">Lon protease</fullName>
        <ecNumber evidence="11 14">3.4.21.53</ecNumber>
    </recommendedName>
    <alternativeName>
        <fullName evidence="13 14">ATP-dependent protease La</fullName>
    </alternativeName>
</protein>
<keyword evidence="4 14" id="KW-0547">Nucleotide-binding</keyword>
<feature type="domain" description="Lon proteolytic" evidence="18">
    <location>
        <begin position="610"/>
        <end position="794"/>
    </location>
</feature>
<evidence type="ECO:0000256" key="8">
    <source>
        <dbReference type="ARBA" id="ARBA00023016"/>
    </source>
</evidence>
<keyword evidence="7 14" id="KW-0067">ATP-binding</keyword>
<feature type="binding site" evidence="14">
    <location>
        <begin position="368"/>
        <end position="375"/>
    </location>
    <ligand>
        <name>ATP</name>
        <dbReference type="ChEBI" id="CHEBI:30616"/>
    </ligand>
</feature>
<dbReference type="SUPFAM" id="SSF54211">
    <property type="entry name" value="Ribosomal protein S5 domain 2-like"/>
    <property type="match status" value="1"/>
</dbReference>
<dbReference type="PROSITE" id="PS51786">
    <property type="entry name" value="LON_PROTEOLYTIC"/>
    <property type="match status" value="1"/>
</dbReference>
<comment type="function">
    <text evidence="10 14">ATP-dependent serine protease that mediates the selective degradation of mutant and abnormal proteins as well as certain short-lived regulatory proteins. Required for cellular homeostasis and for survival from DNA damage and developmental changes induced by stress. Degrades polypeptides processively to yield small peptide fragments that are 5 to 10 amino acids long. Binds to DNA in a double-stranded, site-specific manner.</text>
</comment>
<dbReference type="PRINTS" id="PR00830">
    <property type="entry name" value="ENDOLAPTASE"/>
</dbReference>
<feature type="active site" evidence="14 16">
    <location>
        <position position="743"/>
    </location>
</feature>
<dbReference type="SMART" id="SM00464">
    <property type="entry name" value="LON"/>
    <property type="match status" value="1"/>
</dbReference>
<evidence type="ECO:0000256" key="9">
    <source>
        <dbReference type="ARBA" id="ARBA00050665"/>
    </source>
</evidence>
<dbReference type="GeneID" id="75181345"/>
<dbReference type="Gene3D" id="1.10.8.60">
    <property type="match status" value="1"/>
</dbReference>
<dbReference type="Gene3D" id="3.30.230.10">
    <property type="match status" value="1"/>
</dbReference>
<dbReference type="InterPro" id="IPR004815">
    <property type="entry name" value="Lon_bac/euk-typ"/>
</dbReference>
<dbReference type="GO" id="GO:0005524">
    <property type="term" value="F:ATP binding"/>
    <property type="evidence" value="ECO:0007669"/>
    <property type="project" value="UniProtKB-UniRule"/>
</dbReference>
<dbReference type="EC" id="3.4.21.53" evidence="11 14"/>
<dbReference type="InterPro" id="IPR003593">
    <property type="entry name" value="AAA+_ATPase"/>
</dbReference>
<dbReference type="Gene3D" id="3.40.50.300">
    <property type="entry name" value="P-loop containing nucleotide triphosphate hydrolases"/>
    <property type="match status" value="1"/>
</dbReference>